<dbReference type="PANTHER" id="PTHR47331:SF6">
    <property type="entry name" value="DOUBLECORTIN DOMAIN-CONTAINING PROTEIN"/>
    <property type="match status" value="1"/>
</dbReference>
<dbReference type="AlphaFoldDB" id="A0A5C6PGY2"/>
<name>A0A5C6PGY2_9TELE</name>
<dbReference type="GO" id="GO:0003676">
    <property type="term" value="F:nucleic acid binding"/>
    <property type="evidence" value="ECO:0007669"/>
    <property type="project" value="InterPro"/>
</dbReference>
<dbReference type="Proteomes" id="UP000324091">
    <property type="component" value="Chromosome 11"/>
</dbReference>
<protein>
    <recommendedName>
        <fullName evidence="3">Integrase zinc-binding domain-containing protein</fullName>
    </recommendedName>
</protein>
<gene>
    <name evidence="1" type="ORF">D4764_11G0003070</name>
</gene>
<evidence type="ECO:0008006" key="3">
    <source>
        <dbReference type="Google" id="ProtNLM"/>
    </source>
</evidence>
<evidence type="ECO:0000313" key="1">
    <source>
        <dbReference type="EMBL" id="TWW78186.1"/>
    </source>
</evidence>
<keyword evidence="2" id="KW-1185">Reference proteome</keyword>
<dbReference type="PANTHER" id="PTHR47331">
    <property type="entry name" value="PHD-TYPE DOMAIN-CONTAINING PROTEIN"/>
    <property type="match status" value="1"/>
</dbReference>
<sequence length="170" mass="19177">MSFQAVQEEDVYEEELECLTQGIKVHRQSPLARLDTNIDENGLISVGADHHVTTLLVRHYHDKVAHQGRHFTEGALRTAGVWIIGGRRLISGIIFKCVSCKKLRGKREVQNMSELPADRELQVNTDDPEIKSYLQDQGCTWTFNAPHSSHMGGAWERLIGVARRILDSSC</sequence>
<dbReference type="Gene3D" id="3.30.420.10">
    <property type="entry name" value="Ribonuclease H-like superfamily/Ribonuclease H"/>
    <property type="match status" value="1"/>
</dbReference>
<comment type="caution">
    <text evidence="1">The sequence shown here is derived from an EMBL/GenBank/DDBJ whole genome shotgun (WGS) entry which is preliminary data.</text>
</comment>
<dbReference type="EMBL" id="RHFK02000003">
    <property type="protein sequence ID" value="TWW78186.1"/>
    <property type="molecule type" value="Genomic_DNA"/>
</dbReference>
<organism evidence="1 2">
    <name type="scientific">Takifugu flavidus</name>
    <name type="common">sansaifugu</name>
    <dbReference type="NCBI Taxonomy" id="433684"/>
    <lineage>
        <taxon>Eukaryota</taxon>
        <taxon>Metazoa</taxon>
        <taxon>Chordata</taxon>
        <taxon>Craniata</taxon>
        <taxon>Vertebrata</taxon>
        <taxon>Euteleostomi</taxon>
        <taxon>Actinopterygii</taxon>
        <taxon>Neopterygii</taxon>
        <taxon>Teleostei</taxon>
        <taxon>Neoteleostei</taxon>
        <taxon>Acanthomorphata</taxon>
        <taxon>Eupercaria</taxon>
        <taxon>Tetraodontiformes</taxon>
        <taxon>Tetradontoidea</taxon>
        <taxon>Tetraodontidae</taxon>
        <taxon>Takifugu</taxon>
    </lineage>
</organism>
<evidence type="ECO:0000313" key="2">
    <source>
        <dbReference type="Proteomes" id="UP000324091"/>
    </source>
</evidence>
<accession>A0A5C6PGY2</accession>
<dbReference type="InterPro" id="IPR036397">
    <property type="entry name" value="RNaseH_sf"/>
</dbReference>
<proteinExistence type="predicted"/>
<reference evidence="1 2" key="1">
    <citation type="submission" date="2019-04" db="EMBL/GenBank/DDBJ databases">
        <title>Chromosome genome assembly for Takifugu flavidus.</title>
        <authorList>
            <person name="Xiao S."/>
        </authorList>
    </citation>
    <scope>NUCLEOTIDE SEQUENCE [LARGE SCALE GENOMIC DNA]</scope>
    <source>
        <strain evidence="1">HTHZ2018</strain>
        <tissue evidence="1">Muscle</tissue>
    </source>
</reference>